<keyword evidence="5" id="KW-0732">Signal</keyword>
<keyword evidence="4" id="KW-0406">Ion transport</keyword>
<comment type="similarity">
    <text evidence="2">Belongs to the bacterial solute-binding protein 8 family.</text>
</comment>
<dbReference type="Gene3D" id="3.40.50.1980">
    <property type="entry name" value="Nitrogenase molybdenum iron protein domain"/>
    <property type="match status" value="2"/>
</dbReference>
<sequence length="273" mass="29725">MTTGLAQSHAAERVASFDFGSLDTLDELGLGEHVVALPKQGLPTYLEHYADEAYRDVGGLRSPDFDALRDAEPSLILFTGRQNEWREEFEEIAEVMDTGLGGDDYLVTFEENVTRLAERFDAGEAAAESLQMLHEHVDSARQRLADVPLTLVATHNQGNLMLNTHPVVYDVLDLSQPTIPESVPSETRGNRTFTPLSSEAIAEIAPATLLIVDRSAAIGDEAIELDALRGELARVGADDINVVVLTPELWYLSGGGLQSLMLQIDEVAAALER</sequence>
<comment type="subcellular location">
    <subcellularLocation>
        <location evidence="1">Cell envelope</location>
    </subcellularLocation>
</comment>
<keyword evidence="8" id="KW-1185">Reference proteome</keyword>
<accession>A0A2N7U311</accession>
<gene>
    <name evidence="7" type="ORF">C1H69_12900</name>
</gene>
<dbReference type="EMBL" id="PNRF01000027">
    <property type="protein sequence ID" value="PMR74803.1"/>
    <property type="molecule type" value="Genomic_DNA"/>
</dbReference>
<evidence type="ECO:0000256" key="1">
    <source>
        <dbReference type="ARBA" id="ARBA00004196"/>
    </source>
</evidence>
<dbReference type="PANTHER" id="PTHR30532:SF28">
    <property type="entry name" value="PETROBACTIN-BINDING PROTEIN YCLQ"/>
    <property type="match status" value="1"/>
</dbReference>
<evidence type="ECO:0000256" key="2">
    <source>
        <dbReference type="ARBA" id="ARBA00008814"/>
    </source>
</evidence>
<evidence type="ECO:0000259" key="6">
    <source>
        <dbReference type="PROSITE" id="PS50983"/>
    </source>
</evidence>
<evidence type="ECO:0000256" key="3">
    <source>
        <dbReference type="ARBA" id="ARBA00022448"/>
    </source>
</evidence>
<dbReference type="PROSITE" id="PS50983">
    <property type="entry name" value="FE_B12_PBP"/>
    <property type="match status" value="1"/>
</dbReference>
<dbReference type="InterPro" id="IPR002491">
    <property type="entry name" value="ABC_transptr_periplasmic_BD"/>
</dbReference>
<keyword evidence="4" id="KW-0408">Iron</keyword>
<dbReference type="Proteomes" id="UP000235803">
    <property type="component" value="Unassembled WGS sequence"/>
</dbReference>
<dbReference type="PANTHER" id="PTHR30532">
    <property type="entry name" value="IRON III DICITRATE-BINDING PERIPLASMIC PROTEIN"/>
    <property type="match status" value="1"/>
</dbReference>
<evidence type="ECO:0000313" key="7">
    <source>
        <dbReference type="EMBL" id="PMR74803.1"/>
    </source>
</evidence>
<reference evidence="7 8" key="1">
    <citation type="submission" date="2018-01" db="EMBL/GenBank/DDBJ databases">
        <title>Halomonas endophytica sp. nov., isolated from storage liquid in the stems of Populus euphratica.</title>
        <authorList>
            <person name="Chen C."/>
        </authorList>
    </citation>
    <scope>NUCLEOTIDE SEQUENCE [LARGE SCALE GENOMIC DNA]</scope>
    <source>
        <strain evidence="7 8">MC28</strain>
    </source>
</reference>
<comment type="caution">
    <text evidence="7">The sequence shown here is derived from an EMBL/GenBank/DDBJ whole genome shotgun (WGS) entry which is preliminary data.</text>
</comment>
<dbReference type="GO" id="GO:1901678">
    <property type="term" value="P:iron coordination entity transport"/>
    <property type="evidence" value="ECO:0007669"/>
    <property type="project" value="UniProtKB-ARBA"/>
</dbReference>
<keyword evidence="4" id="KW-0410">Iron transport</keyword>
<organism evidence="7 8">
    <name type="scientific">Billgrantia endophytica</name>
    <dbReference type="NCBI Taxonomy" id="2033802"/>
    <lineage>
        <taxon>Bacteria</taxon>
        <taxon>Pseudomonadati</taxon>
        <taxon>Pseudomonadota</taxon>
        <taxon>Gammaproteobacteria</taxon>
        <taxon>Oceanospirillales</taxon>
        <taxon>Halomonadaceae</taxon>
        <taxon>Billgrantia</taxon>
    </lineage>
</organism>
<proteinExistence type="inferred from homology"/>
<evidence type="ECO:0000256" key="5">
    <source>
        <dbReference type="ARBA" id="ARBA00022729"/>
    </source>
</evidence>
<dbReference type="Pfam" id="PF01497">
    <property type="entry name" value="Peripla_BP_2"/>
    <property type="match status" value="1"/>
</dbReference>
<keyword evidence="3" id="KW-0813">Transport</keyword>
<protein>
    <submittedName>
        <fullName evidence="7">ABC transporter substrate-binding protein</fullName>
    </submittedName>
</protein>
<evidence type="ECO:0000256" key="4">
    <source>
        <dbReference type="ARBA" id="ARBA00022496"/>
    </source>
</evidence>
<dbReference type="AlphaFoldDB" id="A0A2N7U311"/>
<dbReference type="SUPFAM" id="SSF53807">
    <property type="entry name" value="Helical backbone' metal receptor"/>
    <property type="match status" value="1"/>
</dbReference>
<feature type="domain" description="Fe/B12 periplasmic-binding" evidence="6">
    <location>
        <begin position="13"/>
        <end position="273"/>
    </location>
</feature>
<evidence type="ECO:0000313" key="8">
    <source>
        <dbReference type="Proteomes" id="UP000235803"/>
    </source>
</evidence>
<dbReference type="GO" id="GO:0030288">
    <property type="term" value="C:outer membrane-bounded periplasmic space"/>
    <property type="evidence" value="ECO:0007669"/>
    <property type="project" value="TreeGrafter"/>
</dbReference>
<name>A0A2N7U311_9GAMM</name>
<dbReference type="InterPro" id="IPR051313">
    <property type="entry name" value="Bact_iron-sidero_bind"/>
</dbReference>